<dbReference type="CDD" id="cd00038">
    <property type="entry name" value="CAP_ED"/>
    <property type="match status" value="1"/>
</dbReference>
<feature type="domain" description="Cyclic nucleotide-binding" evidence="1">
    <location>
        <begin position="14"/>
        <end position="125"/>
    </location>
</feature>
<dbReference type="Proteomes" id="UP000037848">
    <property type="component" value="Unassembled WGS sequence"/>
</dbReference>
<accession>A0A0N1ESF3</accession>
<reference evidence="2 3" key="1">
    <citation type="submission" date="2015-08" db="EMBL/GenBank/DDBJ databases">
        <title>Draft Genome Sequence of Pseudoalteromonas porphyrae UCD-SED14.</title>
        <authorList>
            <person name="Coil D.A."/>
            <person name="Jospin G."/>
            <person name="Lee R.D."/>
            <person name="Eisen J.A."/>
        </authorList>
    </citation>
    <scope>NUCLEOTIDE SEQUENCE [LARGE SCALE GENOMIC DNA]</scope>
    <source>
        <strain evidence="2 3">UCD-SED14</strain>
    </source>
</reference>
<evidence type="ECO:0000313" key="2">
    <source>
        <dbReference type="EMBL" id="KPH60007.1"/>
    </source>
</evidence>
<dbReference type="InterPro" id="IPR000595">
    <property type="entry name" value="cNMP-bd_dom"/>
</dbReference>
<name>A0A0N1ESF3_9GAMM</name>
<dbReference type="PATRIC" id="fig|187330.3.peg.1970"/>
<dbReference type="InterPro" id="IPR014710">
    <property type="entry name" value="RmlC-like_jellyroll"/>
</dbReference>
<dbReference type="InterPro" id="IPR018490">
    <property type="entry name" value="cNMP-bd_dom_sf"/>
</dbReference>
<dbReference type="PROSITE" id="PS50042">
    <property type="entry name" value="CNMP_BINDING_3"/>
    <property type="match status" value="1"/>
</dbReference>
<dbReference type="Pfam" id="PF00027">
    <property type="entry name" value="cNMP_binding"/>
    <property type="match status" value="1"/>
</dbReference>
<keyword evidence="3" id="KW-1185">Reference proteome</keyword>
<sequence length="194" mass="22713">MQPHYAHLERVINTYSPLSQQAWDAYLGCCKARTVVKGETLYSLGEKPNSFAFVHTGLFRAFVRGENGDEFNKNFFSEGRFPGSMSSLLTDENSDLEVQALEDSEIIEINHQQYRDALFKFPDLMIFHIHYLEAHWLIEKEPREISLLQLEATERYLHFLHKFELILHRLPQFHIASYLGITPTQLSRIKKKIK</sequence>
<gene>
    <name evidence="2" type="ORF">ADS77_16635</name>
</gene>
<dbReference type="AlphaFoldDB" id="A0A0N1ESF3"/>
<organism evidence="2 3">
    <name type="scientific">Pseudoalteromonas porphyrae</name>
    <dbReference type="NCBI Taxonomy" id="187330"/>
    <lineage>
        <taxon>Bacteria</taxon>
        <taxon>Pseudomonadati</taxon>
        <taxon>Pseudomonadota</taxon>
        <taxon>Gammaproteobacteria</taxon>
        <taxon>Alteromonadales</taxon>
        <taxon>Pseudoalteromonadaceae</taxon>
        <taxon>Pseudoalteromonas</taxon>
    </lineage>
</organism>
<dbReference type="Gene3D" id="2.60.120.10">
    <property type="entry name" value="Jelly Rolls"/>
    <property type="match status" value="1"/>
</dbReference>
<comment type="caution">
    <text evidence="2">The sequence shown here is derived from an EMBL/GenBank/DDBJ whole genome shotgun (WGS) entry which is preliminary data.</text>
</comment>
<dbReference type="OrthoDB" id="9798104at2"/>
<dbReference type="SUPFAM" id="SSF51206">
    <property type="entry name" value="cAMP-binding domain-like"/>
    <property type="match status" value="1"/>
</dbReference>
<evidence type="ECO:0000313" key="3">
    <source>
        <dbReference type="Proteomes" id="UP000037848"/>
    </source>
</evidence>
<evidence type="ECO:0000259" key="1">
    <source>
        <dbReference type="PROSITE" id="PS50042"/>
    </source>
</evidence>
<proteinExistence type="predicted"/>
<dbReference type="EMBL" id="LHPH01000022">
    <property type="protein sequence ID" value="KPH60007.1"/>
    <property type="molecule type" value="Genomic_DNA"/>
</dbReference>
<protein>
    <recommendedName>
        <fullName evidence="1">Cyclic nucleotide-binding domain-containing protein</fullName>
    </recommendedName>
</protein>
<dbReference type="RefSeq" id="WP_054455419.1">
    <property type="nucleotide sequence ID" value="NZ_LHPH01000022.1"/>
</dbReference>